<evidence type="ECO:0000256" key="1">
    <source>
        <dbReference type="ARBA" id="ARBA00023015"/>
    </source>
</evidence>
<keyword evidence="1" id="KW-0805">Transcription regulation</keyword>
<sequence>MTAGDGLDTASASDDIPRLVDVAAAAGVSVATVSNFYNRPDRVAPPTALRIQEAVDALNYVRRSERPRPSRRPPAEVGISEVAAAAGVSVGTVSNYLNRPDVLAPATSARVQQAIDALGYVPNIAARNLRVGRSRSIGLLVLDIGNPFFTDFIKGAENVATTAGYAVLLGNTEEDAGRESDYLDLFVEQRVAGVIVAPTGDVQRQMRELRARGARAVLLDEATAAPEFCSLAVNDFAGGRMGMAHLLDTGRRRVAFVRGPARIRQVQARHDGVRAAIAGVADAQLAVFDADSFSVEAGRHVGEQILALPPDERPTGVFAANDLLALGVLQAMFAAGVRVPDDLALMGYDDIQYAASAAVPLTSIRQPSREMGAQAAAMLLAELASGDEHEHQHVLFEPEIVTRASTSSSG</sequence>
<gene>
    <name evidence="5" type="ORF">HF576_05180</name>
</gene>
<evidence type="ECO:0000256" key="3">
    <source>
        <dbReference type="ARBA" id="ARBA00023163"/>
    </source>
</evidence>
<dbReference type="InterPro" id="IPR000843">
    <property type="entry name" value="HTH_LacI"/>
</dbReference>
<keyword evidence="6" id="KW-1185">Reference proteome</keyword>
<dbReference type="Pfam" id="PF13377">
    <property type="entry name" value="Peripla_BP_3"/>
    <property type="match status" value="1"/>
</dbReference>
<dbReference type="Proteomes" id="UP001429745">
    <property type="component" value="Unassembled WGS sequence"/>
</dbReference>
<comment type="caution">
    <text evidence="5">The sequence shown here is derived from an EMBL/GenBank/DDBJ whole genome shotgun (WGS) entry which is preliminary data.</text>
</comment>
<name>A0ABX1K889_9MICO</name>
<dbReference type="SUPFAM" id="SSF47413">
    <property type="entry name" value="lambda repressor-like DNA-binding domains"/>
    <property type="match status" value="2"/>
</dbReference>
<keyword evidence="2" id="KW-0238">DNA-binding</keyword>
<evidence type="ECO:0000313" key="6">
    <source>
        <dbReference type="Proteomes" id="UP001429745"/>
    </source>
</evidence>
<dbReference type="InterPro" id="IPR028082">
    <property type="entry name" value="Peripla_BP_I"/>
</dbReference>
<dbReference type="RefSeq" id="WP_168911663.1">
    <property type="nucleotide sequence ID" value="NZ_JABACI010000001.1"/>
</dbReference>
<dbReference type="InterPro" id="IPR046335">
    <property type="entry name" value="LacI/GalR-like_sensor"/>
</dbReference>
<dbReference type="SMART" id="SM00354">
    <property type="entry name" value="HTH_LACI"/>
    <property type="match status" value="2"/>
</dbReference>
<dbReference type="PANTHER" id="PTHR30146">
    <property type="entry name" value="LACI-RELATED TRANSCRIPTIONAL REPRESSOR"/>
    <property type="match status" value="1"/>
</dbReference>
<reference evidence="5 6" key="1">
    <citation type="submission" date="2020-04" db="EMBL/GenBank/DDBJ databases">
        <title>CFH 90308 Microbacterium sp.</title>
        <authorList>
            <person name="Nie G."/>
            <person name="Ming H."/>
            <person name="Xia T."/>
        </authorList>
    </citation>
    <scope>NUCLEOTIDE SEQUENCE [LARGE SCALE GENOMIC DNA]</scope>
    <source>
        <strain evidence="5 6">CFH 90308</strain>
    </source>
</reference>
<dbReference type="Gene3D" id="1.10.260.40">
    <property type="entry name" value="lambda repressor-like DNA-binding domains"/>
    <property type="match status" value="2"/>
</dbReference>
<dbReference type="EMBL" id="JABACI010000001">
    <property type="protein sequence ID" value="NLP83231.1"/>
    <property type="molecule type" value="Genomic_DNA"/>
</dbReference>
<dbReference type="PANTHER" id="PTHR30146:SF109">
    <property type="entry name" value="HTH-TYPE TRANSCRIPTIONAL REGULATOR GALS"/>
    <property type="match status" value="1"/>
</dbReference>
<keyword evidence="3" id="KW-0804">Transcription</keyword>
<feature type="domain" description="HTH lacI-type" evidence="4">
    <location>
        <begin position="17"/>
        <end position="72"/>
    </location>
</feature>
<dbReference type="PROSITE" id="PS50932">
    <property type="entry name" value="HTH_LACI_2"/>
    <property type="match status" value="2"/>
</dbReference>
<organism evidence="5 6">
    <name type="scientific">Microbacterium salsuginis</name>
    <dbReference type="NCBI Taxonomy" id="2722803"/>
    <lineage>
        <taxon>Bacteria</taxon>
        <taxon>Bacillati</taxon>
        <taxon>Actinomycetota</taxon>
        <taxon>Actinomycetes</taxon>
        <taxon>Micrococcales</taxon>
        <taxon>Microbacteriaceae</taxon>
        <taxon>Microbacterium</taxon>
    </lineage>
</organism>
<proteinExistence type="predicted"/>
<evidence type="ECO:0000259" key="4">
    <source>
        <dbReference type="PROSITE" id="PS50932"/>
    </source>
</evidence>
<dbReference type="CDD" id="cd01392">
    <property type="entry name" value="HTH_LacI"/>
    <property type="match status" value="1"/>
</dbReference>
<dbReference type="Gene3D" id="3.40.50.2300">
    <property type="match status" value="2"/>
</dbReference>
<dbReference type="Pfam" id="PF00356">
    <property type="entry name" value="LacI"/>
    <property type="match status" value="2"/>
</dbReference>
<accession>A0ABX1K889</accession>
<dbReference type="InterPro" id="IPR010982">
    <property type="entry name" value="Lambda_DNA-bd_dom_sf"/>
</dbReference>
<protein>
    <submittedName>
        <fullName evidence="5">LacI family transcriptional regulator</fullName>
    </submittedName>
</protein>
<dbReference type="PROSITE" id="PS00356">
    <property type="entry name" value="HTH_LACI_1"/>
    <property type="match status" value="1"/>
</dbReference>
<dbReference type="SUPFAM" id="SSF53822">
    <property type="entry name" value="Periplasmic binding protein-like I"/>
    <property type="match status" value="1"/>
</dbReference>
<feature type="domain" description="HTH lacI-type" evidence="4">
    <location>
        <begin position="77"/>
        <end position="131"/>
    </location>
</feature>
<evidence type="ECO:0000313" key="5">
    <source>
        <dbReference type="EMBL" id="NLP83231.1"/>
    </source>
</evidence>
<evidence type="ECO:0000256" key="2">
    <source>
        <dbReference type="ARBA" id="ARBA00023125"/>
    </source>
</evidence>